<dbReference type="EMBL" id="JACSPU010000001">
    <property type="protein sequence ID" value="MBD8013852.1"/>
    <property type="molecule type" value="Genomic_DNA"/>
</dbReference>
<comment type="caution">
    <text evidence="2">The sequence shown here is derived from an EMBL/GenBank/DDBJ whole genome shotgun (WGS) entry which is preliminary data.</text>
</comment>
<accession>A0ABR8WA54</accession>
<name>A0ABR8WA54_9BACL</name>
<keyword evidence="3" id="KW-1185">Reference proteome</keyword>
<proteinExistence type="predicted"/>
<feature type="domain" description="HTH cro/C1-type" evidence="1">
    <location>
        <begin position="18"/>
        <end position="42"/>
    </location>
</feature>
<organism evidence="2 3">
    <name type="scientific">Planococcus wigleyi</name>
    <dbReference type="NCBI Taxonomy" id="2762216"/>
    <lineage>
        <taxon>Bacteria</taxon>
        <taxon>Bacillati</taxon>
        <taxon>Bacillota</taxon>
        <taxon>Bacilli</taxon>
        <taxon>Bacillales</taxon>
        <taxon>Caryophanaceae</taxon>
        <taxon>Planococcus</taxon>
    </lineage>
</organism>
<protein>
    <submittedName>
        <fullName evidence="2">Helix-turn-helix transcriptional regulator</fullName>
    </submittedName>
</protein>
<dbReference type="InterPro" id="IPR001387">
    <property type="entry name" value="Cro/C1-type_HTH"/>
</dbReference>
<dbReference type="InterPro" id="IPR010982">
    <property type="entry name" value="Lambda_DNA-bd_dom_sf"/>
</dbReference>
<gene>
    <name evidence="2" type="ORF">H9630_03395</name>
</gene>
<evidence type="ECO:0000313" key="2">
    <source>
        <dbReference type="EMBL" id="MBD8013852.1"/>
    </source>
</evidence>
<dbReference type="PROSITE" id="PS50943">
    <property type="entry name" value="HTH_CROC1"/>
    <property type="match status" value="1"/>
</dbReference>
<dbReference type="CDD" id="cd00093">
    <property type="entry name" value="HTH_XRE"/>
    <property type="match status" value="1"/>
</dbReference>
<dbReference type="Pfam" id="PF01381">
    <property type="entry name" value="HTH_3"/>
    <property type="match status" value="1"/>
</dbReference>
<evidence type="ECO:0000313" key="3">
    <source>
        <dbReference type="Proteomes" id="UP000658980"/>
    </source>
</evidence>
<dbReference type="RefSeq" id="WP_191714064.1">
    <property type="nucleotide sequence ID" value="NZ_JACSPU010000001.1"/>
</dbReference>
<dbReference type="Proteomes" id="UP000658980">
    <property type="component" value="Unassembled WGS sequence"/>
</dbReference>
<reference evidence="2 3" key="1">
    <citation type="submission" date="2020-08" db="EMBL/GenBank/DDBJ databases">
        <title>A Genomic Blueprint of the Chicken Gut Microbiome.</title>
        <authorList>
            <person name="Gilroy R."/>
            <person name="Ravi A."/>
            <person name="Getino M."/>
            <person name="Pursley I."/>
            <person name="Horton D.L."/>
            <person name="Alikhan N.-F."/>
            <person name="Baker D."/>
            <person name="Gharbi K."/>
            <person name="Hall N."/>
            <person name="Watson M."/>
            <person name="Adriaenssens E.M."/>
            <person name="Foster-Nyarko E."/>
            <person name="Jarju S."/>
            <person name="Secka A."/>
            <person name="Antonio M."/>
            <person name="Oren A."/>
            <person name="Chaudhuri R."/>
            <person name="La Ragione R.M."/>
            <person name="Hildebrand F."/>
            <person name="Pallen M.J."/>
        </authorList>
    </citation>
    <scope>NUCLEOTIDE SEQUENCE [LARGE SCALE GENOMIC DNA]</scope>
    <source>
        <strain evidence="2 3">Sa1BUA13</strain>
    </source>
</reference>
<dbReference type="Gene3D" id="1.10.260.40">
    <property type="entry name" value="lambda repressor-like DNA-binding domains"/>
    <property type="match status" value="1"/>
</dbReference>
<dbReference type="SUPFAM" id="SSF47413">
    <property type="entry name" value="lambda repressor-like DNA-binding domains"/>
    <property type="match status" value="1"/>
</dbReference>
<evidence type="ECO:0000259" key="1">
    <source>
        <dbReference type="PROSITE" id="PS50943"/>
    </source>
</evidence>
<sequence length="170" mass="19380">MKKSQLTHAMREVRNGQTQEQLAMELNVSRELVSKIENGRVEMAPDISRKLMKRKGSPRLAMALRYEYTGTGTTLLNGPNVDLHRSSVREKTIEEAEEFLAALKAFSFAKPLSNLSNWERPELEKTLEEGVELITAIEHLLLIVCEETGINFTDVWQNHHTQLMAKGYVQ</sequence>